<dbReference type="SUPFAM" id="SSF47781">
    <property type="entry name" value="RuvA domain 2-like"/>
    <property type="match status" value="1"/>
</dbReference>
<evidence type="ECO:0000256" key="2">
    <source>
        <dbReference type="ARBA" id="ARBA00022763"/>
    </source>
</evidence>
<evidence type="ECO:0000256" key="6">
    <source>
        <dbReference type="HAMAP-Rule" id="MF_00031"/>
    </source>
</evidence>
<feature type="region of interest" description="Domain III" evidence="6">
    <location>
        <begin position="158"/>
        <end position="204"/>
    </location>
</feature>
<dbReference type="RefSeq" id="WP_204905506.1">
    <property type="nucleotide sequence ID" value="NZ_JACJKS010000002.1"/>
</dbReference>
<dbReference type="Pfam" id="PF01330">
    <property type="entry name" value="RuvA_N"/>
    <property type="match status" value="1"/>
</dbReference>
<comment type="caution">
    <text evidence="6">Lacks conserved residue(s) required for the propagation of feature annotation.</text>
</comment>
<dbReference type="GO" id="GO:0006310">
    <property type="term" value="P:DNA recombination"/>
    <property type="evidence" value="ECO:0007669"/>
    <property type="project" value="UniProtKB-UniRule"/>
</dbReference>
<dbReference type="Gene3D" id="1.10.8.10">
    <property type="entry name" value="DNA helicase RuvA subunit, C-terminal domain"/>
    <property type="match status" value="1"/>
</dbReference>
<feature type="domain" description="Helix-hairpin-helix DNA-binding motif class 1" evidence="7">
    <location>
        <begin position="108"/>
        <end position="127"/>
    </location>
</feature>
<dbReference type="InterPro" id="IPR012340">
    <property type="entry name" value="NA-bd_OB-fold"/>
</dbReference>
<dbReference type="InterPro" id="IPR000085">
    <property type="entry name" value="RuvA"/>
</dbReference>
<keyword evidence="3 6" id="KW-0238">DNA-binding</keyword>
<comment type="domain">
    <text evidence="6">Has three domains with a flexible linker between the domains II and III and assumes an 'L' shape. Domain III is highly mobile and contacts RuvB.</text>
</comment>
<keyword evidence="4 6" id="KW-0233">DNA recombination</keyword>
<dbReference type="InterPro" id="IPR036267">
    <property type="entry name" value="RuvA_C_sf"/>
</dbReference>
<accession>A0A938XAG9</accession>
<dbReference type="InterPro" id="IPR010994">
    <property type="entry name" value="RuvA_2-like"/>
</dbReference>
<dbReference type="GO" id="GO:0005524">
    <property type="term" value="F:ATP binding"/>
    <property type="evidence" value="ECO:0007669"/>
    <property type="project" value="InterPro"/>
</dbReference>
<comment type="subunit">
    <text evidence="6">Homotetramer. Forms an RuvA(8)-RuvB(12)-Holliday junction (HJ) complex. HJ DNA is sandwiched between 2 RuvA tetramers; dsDNA enters through RuvA and exits via RuvB. An RuvB hexamer assembles on each DNA strand where it exits the tetramer. Each RuvB hexamer is contacted by two RuvA subunits (via domain III) on 2 adjacent RuvB subunits; this complex drives branch migration. In the full resolvosome a probable DNA-RuvA(4)-RuvB(12)-RuvC(2) complex forms which resolves the HJ.</text>
</comment>
<evidence type="ECO:0000259" key="7">
    <source>
        <dbReference type="SMART" id="SM00278"/>
    </source>
</evidence>
<comment type="function">
    <text evidence="6">The RuvA-RuvB-RuvC complex processes Holliday junction (HJ) DNA during genetic recombination and DNA repair, while the RuvA-RuvB complex plays an important role in the rescue of blocked DNA replication forks via replication fork reversal (RFR). RuvA specifically binds to HJ cruciform DNA, conferring on it an open structure. The RuvB hexamer acts as an ATP-dependent pump, pulling dsDNA into and through the RuvAB complex. HJ branch migration allows RuvC to scan DNA until it finds its consensus sequence, where it cleaves and resolves the cruciform DNA.</text>
</comment>
<name>A0A938XAG9_9CLOT</name>
<sequence>MISYIRGELAAVEEDRIIVEAGGIGYRIFMSGTSMGRLPSVGSEVKIHTYFSVKEDSMQLFGFLTRDDLDVYRLLIGVSGIGPKGGLNILSALSADELRFAVLSGDAKAISAAPGIGKKTAEKLILELKDKLSLEDALGHAGEEPAAAGAGPQLAGSVQNDAVQALVALGYGSTESLKAVRQIEVTDDMQVEDVLKQALKFMMF</sequence>
<dbReference type="Proteomes" id="UP000705508">
    <property type="component" value="Unassembled WGS sequence"/>
</dbReference>
<reference evidence="8" key="2">
    <citation type="journal article" date="2021" name="Sci. Rep.">
        <title>The distribution of antibiotic resistance genes in chicken gut microbiota commensals.</title>
        <authorList>
            <person name="Juricova H."/>
            <person name="Matiasovicova J."/>
            <person name="Kubasova T."/>
            <person name="Cejkova D."/>
            <person name="Rychlik I."/>
        </authorList>
    </citation>
    <scope>NUCLEOTIDE SEQUENCE</scope>
    <source>
        <strain evidence="8">An582</strain>
    </source>
</reference>
<dbReference type="GO" id="GO:0005737">
    <property type="term" value="C:cytoplasm"/>
    <property type="evidence" value="ECO:0007669"/>
    <property type="project" value="UniProtKB-SubCell"/>
</dbReference>
<dbReference type="GO" id="GO:0000400">
    <property type="term" value="F:four-way junction DNA binding"/>
    <property type="evidence" value="ECO:0007669"/>
    <property type="project" value="UniProtKB-UniRule"/>
</dbReference>
<feature type="domain" description="Helix-hairpin-helix DNA-binding motif class 1" evidence="7">
    <location>
        <begin position="73"/>
        <end position="92"/>
    </location>
</feature>
<comment type="caution">
    <text evidence="8">The sequence shown here is derived from an EMBL/GenBank/DDBJ whole genome shotgun (WGS) entry which is preliminary data.</text>
</comment>
<dbReference type="CDD" id="cd14332">
    <property type="entry name" value="UBA_RuvA_C"/>
    <property type="match status" value="1"/>
</dbReference>
<dbReference type="Pfam" id="PF14520">
    <property type="entry name" value="HHH_5"/>
    <property type="match status" value="1"/>
</dbReference>
<keyword evidence="1 6" id="KW-0963">Cytoplasm</keyword>
<gene>
    <name evidence="6 8" type="primary">ruvA</name>
    <name evidence="8" type="ORF">H6A20_02100</name>
</gene>
<evidence type="ECO:0000313" key="8">
    <source>
        <dbReference type="EMBL" id="MBM6947457.1"/>
    </source>
</evidence>
<dbReference type="InterPro" id="IPR011114">
    <property type="entry name" value="RuvA_C"/>
</dbReference>
<dbReference type="HAMAP" id="MF_00031">
    <property type="entry name" value="DNA_HJ_migration_RuvA"/>
    <property type="match status" value="1"/>
</dbReference>
<dbReference type="NCBIfam" id="TIGR00084">
    <property type="entry name" value="ruvA"/>
    <property type="match status" value="1"/>
</dbReference>
<dbReference type="SUPFAM" id="SSF46929">
    <property type="entry name" value="DNA helicase RuvA subunit, C-terminal domain"/>
    <property type="match status" value="1"/>
</dbReference>
<dbReference type="GO" id="GO:0006281">
    <property type="term" value="P:DNA repair"/>
    <property type="evidence" value="ECO:0007669"/>
    <property type="project" value="UniProtKB-UniRule"/>
</dbReference>
<dbReference type="Gene3D" id="1.10.150.20">
    <property type="entry name" value="5' to 3' exonuclease, C-terminal subdomain"/>
    <property type="match status" value="1"/>
</dbReference>
<dbReference type="InterPro" id="IPR013849">
    <property type="entry name" value="DNA_helicase_Holl-junc_RuvA_I"/>
</dbReference>
<dbReference type="GO" id="GO:0009378">
    <property type="term" value="F:four-way junction helicase activity"/>
    <property type="evidence" value="ECO:0007669"/>
    <property type="project" value="InterPro"/>
</dbReference>
<evidence type="ECO:0000256" key="1">
    <source>
        <dbReference type="ARBA" id="ARBA00022490"/>
    </source>
</evidence>
<dbReference type="InterPro" id="IPR003583">
    <property type="entry name" value="Hlx-hairpin-Hlx_DNA-bd_motif"/>
</dbReference>
<evidence type="ECO:0000256" key="4">
    <source>
        <dbReference type="ARBA" id="ARBA00023172"/>
    </source>
</evidence>
<dbReference type="AlphaFoldDB" id="A0A938XAG9"/>
<organism evidence="8 9">
    <name type="scientific">Mordavella massiliensis</name>
    <dbReference type="NCBI Taxonomy" id="1871024"/>
    <lineage>
        <taxon>Bacteria</taxon>
        <taxon>Bacillati</taxon>
        <taxon>Bacillota</taxon>
        <taxon>Clostridia</taxon>
        <taxon>Eubacteriales</taxon>
        <taxon>Clostridiaceae</taxon>
        <taxon>Mordavella</taxon>
    </lineage>
</organism>
<keyword evidence="5 6" id="KW-0234">DNA repair</keyword>
<proteinExistence type="inferred from homology"/>
<comment type="similarity">
    <text evidence="6">Belongs to the RuvA family.</text>
</comment>
<dbReference type="Pfam" id="PF07499">
    <property type="entry name" value="RuvA_C"/>
    <property type="match status" value="1"/>
</dbReference>
<evidence type="ECO:0000256" key="5">
    <source>
        <dbReference type="ARBA" id="ARBA00023204"/>
    </source>
</evidence>
<keyword evidence="2 6" id="KW-0227">DNA damage</keyword>
<comment type="subcellular location">
    <subcellularLocation>
        <location evidence="6">Cytoplasm</location>
    </subcellularLocation>
</comment>
<feature type="region of interest" description="Domain I" evidence="6">
    <location>
        <begin position="1"/>
        <end position="64"/>
    </location>
</feature>
<evidence type="ECO:0000256" key="3">
    <source>
        <dbReference type="ARBA" id="ARBA00023125"/>
    </source>
</evidence>
<evidence type="ECO:0000313" key="9">
    <source>
        <dbReference type="Proteomes" id="UP000705508"/>
    </source>
</evidence>
<dbReference type="SUPFAM" id="SSF50249">
    <property type="entry name" value="Nucleic acid-binding proteins"/>
    <property type="match status" value="1"/>
</dbReference>
<dbReference type="Gene3D" id="2.40.50.140">
    <property type="entry name" value="Nucleic acid-binding proteins"/>
    <property type="match status" value="1"/>
</dbReference>
<protein>
    <recommendedName>
        <fullName evidence="6">Holliday junction branch migration complex subunit RuvA</fullName>
    </recommendedName>
</protein>
<dbReference type="SMART" id="SM00278">
    <property type="entry name" value="HhH1"/>
    <property type="match status" value="2"/>
</dbReference>
<dbReference type="GO" id="GO:0009379">
    <property type="term" value="C:Holliday junction helicase complex"/>
    <property type="evidence" value="ECO:0007669"/>
    <property type="project" value="InterPro"/>
</dbReference>
<dbReference type="GO" id="GO:0048476">
    <property type="term" value="C:Holliday junction resolvase complex"/>
    <property type="evidence" value="ECO:0007669"/>
    <property type="project" value="UniProtKB-UniRule"/>
</dbReference>
<dbReference type="EMBL" id="JACJKS010000002">
    <property type="protein sequence ID" value="MBM6947457.1"/>
    <property type="molecule type" value="Genomic_DNA"/>
</dbReference>
<reference evidence="8" key="1">
    <citation type="submission" date="2020-08" db="EMBL/GenBank/DDBJ databases">
        <authorList>
            <person name="Cejkova D."/>
            <person name="Kubasova T."/>
            <person name="Jahodarova E."/>
            <person name="Rychlik I."/>
        </authorList>
    </citation>
    <scope>NUCLEOTIDE SEQUENCE</scope>
    <source>
        <strain evidence="8">An582</strain>
    </source>
</reference>